<name>A0ABW4N4U5_9CAUL</name>
<organism evidence="2 3">
    <name type="scientific">Phenylobacterium terrae</name>
    <dbReference type="NCBI Taxonomy" id="2665495"/>
    <lineage>
        <taxon>Bacteria</taxon>
        <taxon>Pseudomonadati</taxon>
        <taxon>Pseudomonadota</taxon>
        <taxon>Alphaproteobacteria</taxon>
        <taxon>Caulobacterales</taxon>
        <taxon>Caulobacteraceae</taxon>
        <taxon>Phenylobacterium</taxon>
    </lineage>
</organism>
<evidence type="ECO:0000313" key="2">
    <source>
        <dbReference type="EMBL" id="MFD1784509.1"/>
    </source>
</evidence>
<dbReference type="Proteomes" id="UP001597237">
    <property type="component" value="Unassembled WGS sequence"/>
</dbReference>
<keyword evidence="1" id="KW-1133">Transmembrane helix</keyword>
<reference evidence="3" key="1">
    <citation type="journal article" date="2019" name="Int. J. Syst. Evol. Microbiol.">
        <title>The Global Catalogue of Microorganisms (GCM) 10K type strain sequencing project: providing services to taxonomists for standard genome sequencing and annotation.</title>
        <authorList>
            <consortium name="The Broad Institute Genomics Platform"/>
            <consortium name="The Broad Institute Genome Sequencing Center for Infectious Disease"/>
            <person name="Wu L."/>
            <person name="Ma J."/>
        </authorList>
    </citation>
    <scope>NUCLEOTIDE SEQUENCE [LARGE SCALE GENOMIC DNA]</scope>
    <source>
        <strain evidence="3">DFY28</strain>
    </source>
</reference>
<feature type="transmembrane region" description="Helical" evidence="1">
    <location>
        <begin position="5"/>
        <end position="28"/>
    </location>
</feature>
<keyword evidence="1" id="KW-0472">Membrane</keyword>
<sequence length="103" mass="10612">MGRWLFLLAGMIVWLVHFLGVYGIASVADVALKDAGALPALWTVAGFTLACTAADVGVVAAAVPRLRRAADSLDRFIYGGAAFNAGLSLVAVIWQGLPVIVGG</sequence>
<comment type="caution">
    <text evidence="2">The sequence shown here is derived from an EMBL/GenBank/DDBJ whole genome shotgun (WGS) entry which is preliminary data.</text>
</comment>
<dbReference type="RefSeq" id="WP_377283544.1">
    <property type="nucleotide sequence ID" value="NZ_JBHRSI010000009.1"/>
</dbReference>
<gene>
    <name evidence="2" type="ORF">ACFSC0_13970</name>
</gene>
<dbReference type="EMBL" id="JBHUEY010000001">
    <property type="protein sequence ID" value="MFD1784509.1"/>
    <property type="molecule type" value="Genomic_DNA"/>
</dbReference>
<evidence type="ECO:0000256" key="1">
    <source>
        <dbReference type="SAM" id="Phobius"/>
    </source>
</evidence>
<keyword evidence="3" id="KW-1185">Reference proteome</keyword>
<evidence type="ECO:0000313" key="3">
    <source>
        <dbReference type="Proteomes" id="UP001597237"/>
    </source>
</evidence>
<keyword evidence="1" id="KW-0812">Transmembrane</keyword>
<accession>A0ABW4N4U5</accession>
<feature type="transmembrane region" description="Helical" evidence="1">
    <location>
        <begin position="40"/>
        <end position="64"/>
    </location>
</feature>
<proteinExistence type="predicted"/>
<evidence type="ECO:0008006" key="4">
    <source>
        <dbReference type="Google" id="ProtNLM"/>
    </source>
</evidence>
<feature type="transmembrane region" description="Helical" evidence="1">
    <location>
        <begin position="76"/>
        <end position="97"/>
    </location>
</feature>
<protein>
    <recommendedName>
        <fullName evidence="4">MFS transporter</fullName>
    </recommendedName>
</protein>